<evidence type="ECO:0000256" key="3">
    <source>
        <dbReference type="ARBA" id="ARBA00023163"/>
    </source>
</evidence>
<protein>
    <recommendedName>
        <fullName evidence="4">HTH gntR-type domain-containing protein</fullName>
    </recommendedName>
</protein>
<dbReference type="AlphaFoldDB" id="A0A1S1LCB7"/>
<dbReference type="Pfam" id="PF00392">
    <property type="entry name" value="GntR"/>
    <property type="match status" value="1"/>
</dbReference>
<dbReference type="CDD" id="cd07377">
    <property type="entry name" value="WHTH_GntR"/>
    <property type="match status" value="1"/>
</dbReference>
<evidence type="ECO:0000256" key="2">
    <source>
        <dbReference type="ARBA" id="ARBA00023125"/>
    </source>
</evidence>
<gene>
    <name evidence="5" type="ORF">BKG82_26955</name>
</gene>
<sequence>MSNGLGASEKKLDALERKLLDGLRDPDGTLPPPEWKDGNDLFDIGQAVLRGHTAQALGTIDESSSTSIFAQIADLIRAAIAAGQYRDGDRLPSESELMRHFGVARMTIRTALQQLRIDGLVRAEHGRGVFVSEPASRAPAGPLNLDDLVALTDLIERIAGQSLASEQSSRLHRAYHLAQSHAGGATLGALALAAQSL</sequence>
<dbReference type="Proteomes" id="UP000180043">
    <property type="component" value="Unassembled WGS sequence"/>
</dbReference>
<dbReference type="PROSITE" id="PS50949">
    <property type="entry name" value="HTH_GNTR"/>
    <property type="match status" value="1"/>
</dbReference>
<dbReference type="InterPro" id="IPR036390">
    <property type="entry name" value="WH_DNA-bd_sf"/>
</dbReference>
<dbReference type="SMART" id="SM00345">
    <property type="entry name" value="HTH_GNTR"/>
    <property type="match status" value="1"/>
</dbReference>
<dbReference type="Gene3D" id="1.10.10.10">
    <property type="entry name" value="Winged helix-like DNA-binding domain superfamily/Winged helix DNA-binding domain"/>
    <property type="match status" value="1"/>
</dbReference>
<feature type="domain" description="HTH gntR-type" evidence="4">
    <location>
        <begin position="66"/>
        <end position="134"/>
    </location>
</feature>
<evidence type="ECO:0000313" key="5">
    <source>
        <dbReference type="EMBL" id="OHU47293.1"/>
    </source>
</evidence>
<comment type="caution">
    <text evidence="5">The sequence shown here is derived from an EMBL/GenBank/DDBJ whole genome shotgun (WGS) entry which is preliminary data.</text>
</comment>
<evidence type="ECO:0000256" key="1">
    <source>
        <dbReference type="ARBA" id="ARBA00023015"/>
    </source>
</evidence>
<dbReference type="InterPro" id="IPR050679">
    <property type="entry name" value="Bact_HTH_transcr_reg"/>
</dbReference>
<dbReference type="PRINTS" id="PR00035">
    <property type="entry name" value="HTHGNTR"/>
</dbReference>
<accession>A0A1S1LCB7</accession>
<name>A0A1S1LCB7_MYCCH</name>
<dbReference type="SUPFAM" id="SSF46785">
    <property type="entry name" value="Winged helix' DNA-binding domain"/>
    <property type="match status" value="1"/>
</dbReference>
<dbReference type="InterPro" id="IPR000524">
    <property type="entry name" value="Tscrpt_reg_HTH_GntR"/>
</dbReference>
<dbReference type="PANTHER" id="PTHR44846:SF1">
    <property type="entry name" value="MANNOSYL-D-GLYCERATE TRANSPORT_METABOLISM SYSTEM REPRESSOR MNGR-RELATED"/>
    <property type="match status" value="1"/>
</dbReference>
<keyword evidence="3" id="KW-0804">Transcription</keyword>
<proteinExistence type="predicted"/>
<dbReference type="GO" id="GO:0003677">
    <property type="term" value="F:DNA binding"/>
    <property type="evidence" value="ECO:0007669"/>
    <property type="project" value="UniProtKB-KW"/>
</dbReference>
<dbReference type="RefSeq" id="WP_070947913.1">
    <property type="nucleotide sequence ID" value="NZ_MLIQ01000042.1"/>
</dbReference>
<reference evidence="5 6" key="1">
    <citation type="submission" date="2016-10" db="EMBL/GenBank/DDBJ databases">
        <title>Evaluation of Human, Veterinary and Environmental Mycobacterium chelonae Isolates by Core Genome Phylogenomic Analysis, Targeted Gene Comparison, and Anti-microbial Susceptibility Patterns: A Tale of Mistaken Identities.</title>
        <authorList>
            <person name="Fogelson S.B."/>
            <person name="Camus A.C."/>
            <person name="Lorenz W."/>
            <person name="Vasireddy R."/>
            <person name="Vasireddy S."/>
            <person name="Smith T."/>
            <person name="Brown-Elliott B.A."/>
            <person name="Wallace R.J.Jr."/>
            <person name="Hasan N.A."/>
            <person name="Reischl U."/>
            <person name="Sanchez S."/>
        </authorList>
    </citation>
    <scope>NUCLEOTIDE SEQUENCE [LARGE SCALE GENOMIC DNA]</scope>
    <source>
        <strain evidence="5 6">15515</strain>
    </source>
</reference>
<dbReference type="GO" id="GO:0045892">
    <property type="term" value="P:negative regulation of DNA-templated transcription"/>
    <property type="evidence" value="ECO:0007669"/>
    <property type="project" value="TreeGrafter"/>
</dbReference>
<organism evidence="5 6">
    <name type="scientific">Mycobacteroides chelonae</name>
    <name type="common">Mycobacterium chelonae</name>
    <dbReference type="NCBI Taxonomy" id="1774"/>
    <lineage>
        <taxon>Bacteria</taxon>
        <taxon>Bacillati</taxon>
        <taxon>Actinomycetota</taxon>
        <taxon>Actinomycetes</taxon>
        <taxon>Mycobacteriales</taxon>
        <taxon>Mycobacteriaceae</taxon>
        <taxon>Mycobacteroides</taxon>
    </lineage>
</organism>
<keyword evidence="2" id="KW-0238">DNA-binding</keyword>
<evidence type="ECO:0000259" key="4">
    <source>
        <dbReference type="PROSITE" id="PS50949"/>
    </source>
</evidence>
<dbReference type="GO" id="GO:0003700">
    <property type="term" value="F:DNA-binding transcription factor activity"/>
    <property type="evidence" value="ECO:0007669"/>
    <property type="project" value="InterPro"/>
</dbReference>
<evidence type="ECO:0000313" key="6">
    <source>
        <dbReference type="Proteomes" id="UP000180043"/>
    </source>
</evidence>
<keyword evidence="1" id="KW-0805">Transcription regulation</keyword>
<dbReference type="PANTHER" id="PTHR44846">
    <property type="entry name" value="MANNOSYL-D-GLYCERATE TRANSPORT/METABOLISM SYSTEM REPRESSOR MNGR-RELATED"/>
    <property type="match status" value="1"/>
</dbReference>
<dbReference type="EMBL" id="MLIQ01000042">
    <property type="protein sequence ID" value="OHU47293.1"/>
    <property type="molecule type" value="Genomic_DNA"/>
</dbReference>
<dbReference type="InterPro" id="IPR036388">
    <property type="entry name" value="WH-like_DNA-bd_sf"/>
</dbReference>